<feature type="region of interest" description="Disordered" evidence="1">
    <location>
        <begin position="512"/>
        <end position="548"/>
    </location>
</feature>
<feature type="region of interest" description="Disordered" evidence="1">
    <location>
        <begin position="75"/>
        <end position="106"/>
    </location>
</feature>
<feature type="compositionally biased region" description="Polar residues" evidence="1">
    <location>
        <begin position="89"/>
        <end position="106"/>
    </location>
</feature>
<name>A0ABD0ZFM7_CARAN</name>
<dbReference type="PANTHER" id="PTHR33416:SF18">
    <property type="entry name" value="NUCLEOPORIN-LIKE PROTEIN"/>
    <property type="match status" value="1"/>
</dbReference>
<feature type="compositionally biased region" description="Polar residues" evidence="1">
    <location>
        <begin position="351"/>
        <end position="364"/>
    </location>
</feature>
<feature type="region of interest" description="Disordered" evidence="1">
    <location>
        <begin position="347"/>
        <end position="444"/>
    </location>
</feature>
<feature type="region of interest" description="Disordered" evidence="1">
    <location>
        <begin position="307"/>
        <end position="333"/>
    </location>
</feature>
<evidence type="ECO:0000256" key="1">
    <source>
        <dbReference type="SAM" id="MobiDB-lite"/>
    </source>
</evidence>
<reference evidence="2 3" key="1">
    <citation type="submission" date="2024-04" db="EMBL/GenBank/DDBJ databases">
        <title>Genome assembly C_amara_ONT_v2.</title>
        <authorList>
            <person name="Yant L."/>
            <person name="Moore C."/>
            <person name="Slenker M."/>
        </authorList>
    </citation>
    <scope>NUCLEOTIDE SEQUENCE [LARGE SCALE GENOMIC DNA]</scope>
    <source>
        <tissue evidence="2">Leaf</tissue>
    </source>
</reference>
<feature type="compositionally biased region" description="Polar residues" evidence="1">
    <location>
        <begin position="414"/>
        <end position="428"/>
    </location>
</feature>
<dbReference type="Proteomes" id="UP001558713">
    <property type="component" value="Unassembled WGS sequence"/>
</dbReference>
<evidence type="ECO:0000313" key="3">
    <source>
        <dbReference type="Proteomes" id="UP001558713"/>
    </source>
</evidence>
<proteinExistence type="predicted"/>
<dbReference type="PANTHER" id="PTHR33416">
    <property type="entry name" value="NUCLEAR PORE COMPLEX PROTEIN NUP1"/>
    <property type="match status" value="1"/>
</dbReference>
<accession>A0ABD0ZFM7</accession>
<evidence type="ECO:0000313" key="2">
    <source>
        <dbReference type="EMBL" id="KAL1189144.1"/>
    </source>
</evidence>
<feature type="compositionally biased region" description="Polar residues" evidence="1">
    <location>
        <begin position="567"/>
        <end position="585"/>
    </location>
</feature>
<comment type="caution">
    <text evidence="2">The sequence shown here is derived from an EMBL/GenBank/DDBJ whole genome shotgun (WGS) entry which is preliminary data.</text>
</comment>
<feature type="compositionally biased region" description="Polar residues" evidence="1">
    <location>
        <begin position="527"/>
        <end position="542"/>
    </location>
</feature>
<protein>
    <submittedName>
        <fullName evidence="2">Nuclear pore complex protein NUP1</fullName>
    </submittedName>
</protein>
<gene>
    <name evidence="2" type="ORF">V5N11_032559</name>
</gene>
<feature type="region of interest" description="Disordered" evidence="1">
    <location>
        <begin position="1"/>
        <end position="43"/>
    </location>
</feature>
<sequence length="744" mass="79684">MATEGEGSFSAAATATPSSPVRGAGGKLKRQSARRRPATPYSRPWISRIVDPAYRIISSGATRILPYFFSNPTSTPALTAPDDQDQHQDMLQNDPQENDPSVTPTLNIPKFTSIEEGGPSGTANENEGNFSISVQTRGKTALNDAVAISELERLMEGKTFSRAETDRLIEIINSRVSDLPDVKRDESNLEIPLTERAKENMSFVDKRKEPIGVNSEVWATPVPLAKSIIFDGDKQIRDEAGLSPAELAKAYMGGQASSSNSLGFLARNEKNCLDGGMLVGKPSVASPSSKPSACWPGIKSSEQYGFATPQSQRQSFGLQNFPRTPHSRTILSNSKSKLMQLQNDSSKRLGNLQSPSQSAQTRYGQHSKGRDGGLFGPSRRTRQSATPSILSPYSRPSRGTSRFENSAVMMSSEAGESSNLSRSQTTPYGNHKGSEIGTPIVPTQSSKVARTILDHLQRTQSTPKNKSAELKLATSWRYPESSKTVEQGNSNVNNVEKDGSAKLNEDIQNIFSHNPSSSVLKPPAPTTGDTQNGATKTTSVSNGIFRGTHAASSSGTVLQYELGKSKGSLSRSPQEETVTSSQDATKTVPYSFGGEPANLPKPPSHTLGNNKPVLPSISIAKPFQKWAVPSGSNTGFTFPVSSSDGASASEPTTPSIMPFTTSPAPSVGVAITSHKEATKDDEIPQFSFDSNRGRDKSRLVFAFPSVSQDVNDEDDARLGIKFTFGSGKTERISFSSAGNDGVCC</sequence>
<feature type="compositionally biased region" description="Low complexity" evidence="1">
    <location>
        <begin position="8"/>
        <end position="20"/>
    </location>
</feature>
<organism evidence="2 3">
    <name type="scientific">Cardamine amara subsp. amara</name>
    <dbReference type="NCBI Taxonomy" id="228776"/>
    <lineage>
        <taxon>Eukaryota</taxon>
        <taxon>Viridiplantae</taxon>
        <taxon>Streptophyta</taxon>
        <taxon>Embryophyta</taxon>
        <taxon>Tracheophyta</taxon>
        <taxon>Spermatophyta</taxon>
        <taxon>Magnoliopsida</taxon>
        <taxon>eudicotyledons</taxon>
        <taxon>Gunneridae</taxon>
        <taxon>Pentapetalae</taxon>
        <taxon>rosids</taxon>
        <taxon>malvids</taxon>
        <taxon>Brassicales</taxon>
        <taxon>Brassicaceae</taxon>
        <taxon>Cardamineae</taxon>
        <taxon>Cardamine</taxon>
    </lineage>
</organism>
<dbReference type="AlphaFoldDB" id="A0ABD0ZFM7"/>
<feature type="compositionally biased region" description="Basic residues" evidence="1">
    <location>
        <begin position="27"/>
        <end position="37"/>
    </location>
</feature>
<feature type="region of interest" description="Disordered" evidence="1">
    <location>
        <begin position="564"/>
        <end position="610"/>
    </location>
</feature>
<dbReference type="EMBL" id="JBANAX010000904">
    <property type="protein sequence ID" value="KAL1189144.1"/>
    <property type="molecule type" value="Genomic_DNA"/>
</dbReference>
<keyword evidence="3" id="KW-1185">Reference proteome</keyword>